<evidence type="ECO:0000313" key="4">
    <source>
        <dbReference type="Proteomes" id="UP000191980"/>
    </source>
</evidence>
<evidence type="ECO:0000256" key="2">
    <source>
        <dbReference type="SAM" id="SignalP"/>
    </source>
</evidence>
<name>A0A1V8M1A1_9GAMM</name>
<protein>
    <recommendedName>
        <fullName evidence="5">Lipoprotein</fullName>
    </recommendedName>
</protein>
<dbReference type="EMBL" id="LPUF01000004">
    <property type="protein sequence ID" value="OQK15302.1"/>
    <property type="molecule type" value="Genomic_DNA"/>
</dbReference>
<evidence type="ECO:0000313" key="3">
    <source>
        <dbReference type="EMBL" id="OQK15302.1"/>
    </source>
</evidence>
<accession>A0A1V8M1A1</accession>
<feature type="compositionally biased region" description="Basic and acidic residues" evidence="1">
    <location>
        <begin position="39"/>
        <end position="49"/>
    </location>
</feature>
<feature type="compositionally biased region" description="Low complexity" evidence="1">
    <location>
        <begin position="50"/>
        <end position="60"/>
    </location>
</feature>
<organism evidence="3 4">
    <name type="scientific">Methyloprofundus sedimenti</name>
    <dbReference type="NCBI Taxonomy" id="1420851"/>
    <lineage>
        <taxon>Bacteria</taxon>
        <taxon>Pseudomonadati</taxon>
        <taxon>Pseudomonadota</taxon>
        <taxon>Gammaproteobacteria</taxon>
        <taxon>Methylococcales</taxon>
        <taxon>Methylococcaceae</taxon>
        <taxon>Methyloprofundus</taxon>
    </lineage>
</organism>
<gene>
    <name evidence="3" type="ORF">AU255_17675</name>
</gene>
<reference evidence="3 4" key="1">
    <citation type="submission" date="2015-12" db="EMBL/GenBank/DDBJ databases">
        <authorList>
            <person name="Shamseldin A."/>
            <person name="Moawad H."/>
            <person name="Abd El-Rahim W.M."/>
            <person name="Sadowsky M.J."/>
        </authorList>
    </citation>
    <scope>NUCLEOTIDE SEQUENCE [LARGE SCALE GENOMIC DNA]</scope>
    <source>
        <strain evidence="3 4">WF1</strain>
    </source>
</reference>
<keyword evidence="4" id="KW-1185">Reference proteome</keyword>
<dbReference type="Proteomes" id="UP000191980">
    <property type="component" value="Unassembled WGS sequence"/>
</dbReference>
<keyword evidence="2" id="KW-0732">Signal</keyword>
<evidence type="ECO:0000256" key="1">
    <source>
        <dbReference type="SAM" id="MobiDB-lite"/>
    </source>
</evidence>
<dbReference type="PROSITE" id="PS51257">
    <property type="entry name" value="PROKAR_LIPOPROTEIN"/>
    <property type="match status" value="1"/>
</dbReference>
<sequence length="77" mass="8273">MIQASKIKLSLCFTVTLLGLVGCAGEVIEEGYYNPDSRAAEAWRDEHTGNGDNPGPNSPGYTGPDGEYSLYPDNDPH</sequence>
<feature type="region of interest" description="Disordered" evidence="1">
    <location>
        <begin position="39"/>
        <end position="77"/>
    </location>
</feature>
<dbReference type="AlphaFoldDB" id="A0A1V8M1A1"/>
<dbReference type="RefSeq" id="WP_080524253.1">
    <property type="nucleotide sequence ID" value="NZ_LPUF01000004.1"/>
</dbReference>
<evidence type="ECO:0008006" key="5">
    <source>
        <dbReference type="Google" id="ProtNLM"/>
    </source>
</evidence>
<feature type="signal peptide" evidence="2">
    <location>
        <begin position="1"/>
        <end position="24"/>
    </location>
</feature>
<proteinExistence type="predicted"/>
<comment type="caution">
    <text evidence="3">The sequence shown here is derived from an EMBL/GenBank/DDBJ whole genome shotgun (WGS) entry which is preliminary data.</text>
</comment>
<feature type="chain" id="PRO_5013116698" description="Lipoprotein" evidence="2">
    <location>
        <begin position="25"/>
        <end position="77"/>
    </location>
</feature>